<dbReference type="Gene3D" id="3.40.50.410">
    <property type="entry name" value="von Willebrand factor, type A domain"/>
    <property type="match status" value="1"/>
</dbReference>
<evidence type="ECO:0000313" key="3">
    <source>
        <dbReference type="Proteomes" id="UP000772812"/>
    </source>
</evidence>
<feature type="domain" description="VWFA" evidence="1">
    <location>
        <begin position="1"/>
        <end position="182"/>
    </location>
</feature>
<accession>A0ABS1GHQ5</accession>
<dbReference type="SUPFAM" id="SSF53300">
    <property type="entry name" value="vWA-like"/>
    <property type="match status" value="1"/>
</dbReference>
<name>A0ABS1GHQ5_9AQUI</name>
<protein>
    <recommendedName>
        <fullName evidence="1">VWFA domain-containing protein</fullName>
    </recommendedName>
</protein>
<dbReference type="InterPro" id="IPR036465">
    <property type="entry name" value="vWFA_dom_sf"/>
</dbReference>
<keyword evidence="3" id="KW-1185">Reference proteome</keyword>
<dbReference type="PROSITE" id="PS50234">
    <property type="entry name" value="VWFA"/>
    <property type="match status" value="1"/>
</dbReference>
<dbReference type="RefSeq" id="WP_200673796.1">
    <property type="nucleotide sequence ID" value="NZ_JAACYA010000001.1"/>
</dbReference>
<dbReference type="EMBL" id="JAACYA010000001">
    <property type="protein sequence ID" value="MBK3332428.1"/>
    <property type="molecule type" value="Genomic_DNA"/>
</dbReference>
<reference evidence="2 3" key="1">
    <citation type="journal article" date="2021" name="Syst. Appl. Microbiol.">
        <title>Persephonella atlantica sp. nov.: How to adapt to physico-chemical gradients in high temperature hydrothermal habitats.</title>
        <authorList>
            <person name="Francois D.X."/>
            <person name="Godfroy A."/>
            <person name="Mathien C."/>
            <person name="Aube J."/>
            <person name="Cathalot C."/>
            <person name="Lesongeur F."/>
            <person name="L'Haridon S."/>
            <person name="Philippon X."/>
            <person name="Roussel E.G."/>
        </authorList>
    </citation>
    <scope>NUCLEOTIDE SEQUENCE [LARGE SCALE GENOMIC DNA]</scope>
    <source>
        <strain evidence="2 3">MO1340</strain>
    </source>
</reference>
<dbReference type="InterPro" id="IPR002035">
    <property type="entry name" value="VWF_A"/>
</dbReference>
<dbReference type="Proteomes" id="UP000772812">
    <property type="component" value="Unassembled WGS sequence"/>
</dbReference>
<proteinExistence type="predicted"/>
<comment type="caution">
    <text evidence="2">The sequence shown here is derived from an EMBL/GenBank/DDBJ whole genome shotgun (WGS) entry which is preliminary data.</text>
</comment>
<organism evidence="2 3">
    <name type="scientific">Persephonella atlantica</name>
    <dbReference type="NCBI Taxonomy" id="2699429"/>
    <lineage>
        <taxon>Bacteria</taxon>
        <taxon>Pseudomonadati</taxon>
        <taxon>Aquificota</taxon>
        <taxon>Aquificia</taxon>
        <taxon>Aquificales</taxon>
        <taxon>Hydrogenothermaceae</taxon>
        <taxon>Persephonella</taxon>
    </lineage>
</organism>
<sequence length="978" mass="108865">MHVNVNNLVDNLGNPTATYTNLLSKLDPKEDDEDGYMSCTKSDKNKCPYIISAGLTPTAGTFQTAIDYFEGDDSPIQYRCQKNFIIYVTDGLPSVDEDGNTDTADNLLPDVISKIDKLRNIIKDINGTDYTFDIKTYVLGVGLTDDAKQKLDTMATHGGTDYNGHAYYADNPQQLNNALKKIFREILKEASAGTSVSILSEKRKSGSVVTQAVFYPQKVFAGDRKVSWISSLFTYWSLNTRKAQNLREDTNKNYILDVYNSIESQYDHILRFFVDSGGQLKINTIRSNPDGTAKLDDSECSTYTTSATCNASSYCLWDNVLSKCYLDYSKTASYCENITDITTCNNDKYCQYSYLNESCMIDESAAFDVIQTYSSLDDIKYLWDSGKLLKDREADDRVIFGIDEDGEPKLFERSNSSLFDSILGTNPDYFPSCLVDEDGDIKYGDLIDFVRGKHIEGCRSRVVDDDYNTWKLGDIIYSTPKIVNYEEKGYSVAFTSSNDGMLHAFLTGYLSKEGLTVNQAVKICDSKNNCTTTELGKELWAFIPKNAMPYLRYLADPDYCHIYINDLSPYIIETDYDRDGDKEVVLIGGMRFGGGCGCDGTNCVRPPDDTCPSPDSCVGLSSYFALDITDPENPQFLWEFSHPELNFSFSGPAHIVYNNTHYVMFLSGPTNYNGDAGGDLKAFVLKLDSSFKYDSDSVYVLDFNVSNAFGGRLFTEGIDYNGDGNTDMVFFGISHKAGSVWQGNVYGLKIDDSNPSNWDKIKLFNSAIKPITAKVEHMKCFNMDYIFFGTGRWFYKLDEPGQNSNDKEAVYGVRIDGCLTGNSCNINSAHSVNDTCSELDKGTKTVAWMLSEDLEPRTTKYYKERMITDPTPIKGENLILFTTMQPTGDICGFGGRTRVWMLNCATGAIPGEACPGGGYATTIPAGTIYLQASGANIVQIKGLKGASKWIQYTPPESATQYVPPTGYGKGELLLWIEK</sequence>
<evidence type="ECO:0000259" key="1">
    <source>
        <dbReference type="PROSITE" id="PS50234"/>
    </source>
</evidence>
<gene>
    <name evidence="2" type="ORF">GWK41_05055</name>
</gene>
<evidence type="ECO:0000313" key="2">
    <source>
        <dbReference type="EMBL" id="MBK3332428.1"/>
    </source>
</evidence>